<reference evidence="1" key="2">
    <citation type="submission" date="2021-04" db="EMBL/GenBank/DDBJ databases">
        <authorList>
            <person name="Gilroy R."/>
        </authorList>
    </citation>
    <scope>NUCLEOTIDE SEQUENCE</scope>
    <source>
        <strain evidence="1">Gambia16-554</strain>
    </source>
</reference>
<proteinExistence type="predicted"/>
<reference evidence="1" key="1">
    <citation type="journal article" date="2021" name="PeerJ">
        <title>Extensive microbial diversity within the chicken gut microbiome revealed by metagenomics and culture.</title>
        <authorList>
            <person name="Gilroy R."/>
            <person name="Ravi A."/>
            <person name="Getino M."/>
            <person name="Pursley I."/>
            <person name="Horton D.L."/>
            <person name="Alikhan N.F."/>
            <person name="Baker D."/>
            <person name="Gharbi K."/>
            <person name="Hall N."/>
            <person name="Watson M."/>
            <person name="Adriaenssens E.M."/>
            <person name="Foster-Nyarko E."/>
            <person name="Jarju S."/>
            <person name="Secka A."/>
            <person name="Antonio M."/>
            <person name="Oren A."/>
            <person name="Chaudhuri R.R."/>
            <person name="La Ragione R."/>
            <person name="Hildebrand F."/>
            <person name="Pallen M.J."/>
        </authorList>
    </citation>
    <scope>NUCLEOTIDE SEQUENCE</scope>
    <source>
        <strain evidence="1">Gambia16-554</strain>
    </source>
</reference>
<organism evidence="1 2">
    <name type="scientific">Candidatus Coprenecus stercoravium</name>
    <dbReference type="NCBI Taxonomy" id="2840735"/>
    <lineage>
        <taxon>Bacteria</taxon>
        <taxon>Pseudomonadati</taxon>
        <taxon>Bacteroidota</taxon>
        <taxon>Bacteroidia</taxon>
        <taxon>Bacteroidales</taxon>
        <taxon>Rikenellaceae</taxon>
        <taxon>Rikenellaceae incertae sedis</taxon>
        <taxon>Candidatus Coprenecus</taxon>
    </lineage>
</organism>
<evidence type="ECO:0000313" key="1">
    <source>
        <dbReference type="EMBL" id="HIZ85920.1"/>
    </source>
</evidence>
<comment type="caution">
    <text evidence="1">The sequence shown here is derived from an EMBL/GenBank/DDBJ whole genome shotgun (WGS) entry which is preliminary data.</text>
</comment>
<evidence type="ECO:0000313" key="2">
    <source>
        <dbReference type="Proteomes" id="UP000824115"/>
    </source>
</evidence>
<protein>
    <submittedName>
        <fullName evidence="1">Uncharacterized protein</fullName>
    </submittedName>
</protein>
<accession>A0A9D2GR61</accession>
<sequence length="401" mass="44646">MVTIVSAPDRVSFADGLAPVVISADRSFLFTLKVHTSEEDLLRERYEPFGGKVEIDVSEVICKEFESDEGLPEADASQYLNGNRLSVLFTADDGEQPVNGTFDVLRGGVRSGMSASEYIKSHWLTRQPQVKEVTAMQPEWLACYHVGTDRGRIVARFYPVSGGYKDVVLVSGIGSRCHCSSVRFQQLWDLLPDEEKYGVVDVFLADGTGTRRTYMQRYVCVDGRAGDRIFVFRNSLGGFDTLRCSGGRSASPETDYEPARLGDKLRPGNIECVQVFSQSTGLLTSSQRRWILELLESPEIYCFDGGIPRRIVLTESDMSDNSAEPASSVTFSYRFADSDDVVPEMDMEDLPCLPVRPPEIPEMLKVLDADGNPVRELTLLDEEDGATVVYVRSGLPWKIER</sequence>
<dbReference type="AlphaFoldDB" id="A0A9D2GR61"/>
<dbReference type="Proteomes" id="UP000824115">
    <property type="component" value="Unassembled WGS sequence"/>
</dbReference>
<gene>
    <name evidence="1" type="ORF">IAC04_05480</name>
</gene>
<name>A0A9D2GR61_9BACT</name>
<dbReference type="EMBL" id="DXAW01000096">
    <property type="protein sequence ID" value="HIZ85920.1"/>
    <property type="molecule type" value="Genomic_DNA"/>
</dbReference>